<dbReference type="RefSeq" id="WP_167197323.1">
    <property type="nucleotide sequence ID" value="NZ_JAAORB010000022.1"/>
</dbReference>
<reference evidence="3" key="1">
    <citation type="submission" date="2020-03" db="EMBL/GenBank/DDBJ databases">
        <title>Roseovarius gahaiensis sp. nov., isolated from Gahai Saline Lake, China.</title>
        <authorList>
            <person name="Sun X."/>
        </authorList>
    </citation>
    <scope>NUCLEOTIDE SEQUENCE</scope>
    <source>
        <strain evidence="3">GH877</strain>
    </source>
</reference>
<sequence>MPRLLSTLPLVALLGLGTALHAQDDTGADAQTTAEEPAPAETDDSGQNIQTDAEEAENLLDMGRQPQEDPTYIKEEYGDWQLKCFRSEAEEDPCQMYQLLTEEAGNPVAEFSLFRLPEGSQAVAGATIVVPLGTLLTEELRISVDGGPAKTYTYSFCSMVGCFARIGLTQADIDAFKAGVEANLQLVPAQAPDQTLNIKASLSGFTAALDNVSIVEN</sequence>
<comment type="caution">
    <text evidence="3">The sequence shown here is derived from an EMBL/GenBank/DDBJ whole genome shotgun (WGS) entry which is preliminary data.</text>
</comment>
<organism evidence="3 4">
    <name type="scientific">Roseovarius gahaiensis</name>
    <dbReference type="NCBI Taxonomy" id="2716691"/>
    <lineage>
        <taxon>Bacteria</taxon>
        <taxon>Pseudomonadati</taxon>
        <taxon>Pseudomonadota</taxon>
        <taxon>Alphaproteobacteria</taxon>
        <taxon>Rhodobacterales</taxon>
        <taxon>Roseobacteraceae</taxon>
        <taxon>Roseovarius</taxon>
    </lineage>
</organism>
<gene>
    <name evidence="3" type="ORF">HAT86_11060</name>
</gene>
<name>A0A967BHD7_9RHOB</name>
<dbReference type="Proteomes" id="UP000639775">
    <property type="component" value="Unassembled WGS sequence"/>
</dbReference>
<evidence type="ECO:0000313" key="4">
    <source>
        <dbReference type="Proteomes" id="UP000639775"/>
    </source>
</evidence>
<accession>A0A967BHD7</accession>
<feature type="compositionally biased region" description="Low complexity" evidence="1">
    <location>
        <begin position="28"/>
        <end position="40"/>
    </location>
</feature>
<keyword evidence="2" id="KW-0732">Signal</keyword>
<protein>
    <submittedName>
        <fullName evidence="3">Invasion associated locus B family protein</fullName>
    </submittedName>
</protein>
<dbReference type="InterPro" id="IPR010642">
    <property type="entry name" value="Invasion_prot_B"/>
</dbReference>
<dbReference type="Gene3D" id="2.60.40.1880">
    <property type="entry name" value="Invasion associated locus B (IalB) protein"/>
    <property type="match status" value="1"/>
</dbReference>
<evidence type="ECO:0000313" key="3">
    <source>
        <dbReference type="EMBL" id="NHQ74998.1"/>
    </source>
</evidence>
<feature type="region of interest" description="Disordered" evidence="1">
    <location>
        <begin position="26"/>
        <end position="47"/>
    </location>
</feature>
<dbReference type="Pfam" id="PF06776">
    <property type="entry name" value="IalB"/>
    <property type="match status" value="1"/>
</dbReference>
<proteinExistence type="predicted"/>
<dbReference type="InterPro" id="IPR038696">
    <property type="entry name" value="IalB_sf"/>
</dbReference>
<feature type="chain" id="PRO_5038110554" evidence="2">
    <location>
        <begin position="23"/>
        <end position="217"/>
    </location>
</feature>
<dbReference type="EMBL" id="JAAORB010000022">
    <property type="protein sequence ID" value="NHQ74998.1"/>
    <property type="molecule type" value="Genomic_DNA"/>
</dbReference>
<feature type="signal peptide" evidence="2">
    <location>
        <begin position="1"/>
        <end position="22"/>
    </location>
</feature>
<evidence type="ECO:0000256" key="1">
    <source>
        <dbReference type="SAM" id="MobiDB-lite"/>
    </source>
</evidence>
<keyword evidence="4" id="KW-1185">Reference proteome</keyword>
<dbReference type="AlphaFoldDB" id="A0A967BHD7"/>
<evidence type="ECO:0000256" key="2">
    <source>
        <dbReference type="SAM" id="SignalP"/>
    </source>
</evidence>